<protein>
    <submittedName>
        <fullName evidence="1">Uncharacterized protein</fullName>
    </submittedName>
</protein>
<dbReference type="AlphaFoldDB" id="A0A380T9X9"/>
<accession>A0A380T9X9</accession>
<sequence length="253" mass="27885">MVAPDATVDGVARRSESAAHRELKQLALSWAAAHRLRLAALEVRLPRSGYRADVAATTPRVLADNAVTAVFECKVSRADFLRDSSPEAGAAEHIARLGERLAALRTLIGGHRPDLRRGEALFPEFDAYDLRGLRHETHDRLTAELRAAQRKLHEGTKFAKLVRWRAASLLYLVVEEGIFQPFELPEGWGLLARRGDQLELARKPCLNATTPAERVALLERIAAVGTQRERNKATLSPLGTNARQLASAKVGRD</sequence>
<proteinExistence type="predicted"/>
<evidence type="ECO:0000313" key="1">
    <source>
        <dbReference type="EMBL" id="SUS03686.1"/>
    </source>
</evidence>
<dbReference type="EMBL" id="UIDG01000012">
    <property type="protein sequence ID" value="SUS03686.1"/>
    <property type="molecule type" value="Genomic_DNA"/>
</dbReference>
<organism evidence="1">
    <name type="scientific">metagenome</name>
    <dbReference type="NCBI Taxonomy" id="256318"/>
    <lineage>
        <taxon>unclassified sequences</taxon>
        <taxon>metagenomes</taxon>
    </lineage>
</organism>
<name>A0A380T9X9_9ZZZZ</name>
<reference evidence="1" key="1">
    <citation type="submission" date="2018-07" db="EMBL/GenBank/DDBJ databases">
        <authorList>
            <person name="Quirk P.G."/>
            <person name="Krulwich T.A."/>
        </authorList>
    </citation>
    <scope>NUCLEOTIDE SEQUENCE</scope>
</reference>
<gene>
    <name evidence="1" type="ORF">DF3PB_1090006</name>
</gene>